<feature type="compositionally biased region" description="Acidic residues" evidence="1">
    <location>
        <begin position="129"/>
        <end position="144"/>
    </location>
</feature>
<reference evidence="7" key="1">
    <citation type="submission" date="2016-11" db="UniProtKB">
        <authorList>
            <consortium name="WormBaseParasite"/>
        </authorList>
    </citation>
    <scope>IDENTIFICATION</scope>
</reference>
<dbReference type="OrthoDB" id="10017160at2759"/>
<dbReference type="Proteomes" id="UP000095284">
    <property type="component" value="Unplaced"/>
</dbReference>
<dbReference type="Pfam" id="PF17906">
    <property type="entry name" value="HTH_48"/>
    <property type="match status" value="1"/>
</dbReference>
<dbReference type="InterPro" id="IPR052709">
    <property type="entry name" value="Transposase-MT_Hybrid"/>
</dbReference>
<evidence type="ECO:0000313" key="7">
    <source>
        <dbReference type="WBParaSite" id="BXY_0663700.1"/>
    </source>
</evidence>
<dbReference type="InterPro" id="IPR041426">
    <property type="entry name" value="Mos1_HTH"/>
</dbReference>
<proteinExistence type="predicted"/>
<keyword evidence="6" id="KW-1185">Reference proteome</keyword>
<dbReference type="EMBL" id="CAJFDI010000001">
    <property type="protein sequence ID" value="CAD5211355.1"/>
    <property type="molecule type" value="Genomic_DNA"/>
</dbReference>
<evidence type="ECO:0000313" key="3">
    <source>
        <dbReference type="EMBL" id="CAD5211355.1"/>
    </source>
</evidence>
<dbReference type="PANTHER" id="PTHR46060">
    <property type="entry name" value="MARINER MOS1 TRANSPOSASE-LIKE PROTEIN"/>
    <property type="match status" value="1"/>
</dbReference>
<evidence type="ECO:0000313" key="4">
    <source>
        <dbReference type="EMBL" id="CAG9088136.1"/>
    </source>
</evidence>
<name>A0A1I7S0W3_BURXY</name>
<dbReference type="AlphaFoldDB" id="A0A1I7S0W3"/>
<organism evidence="5 7">
    <name type="scientific">Bursaphelenchus xylophilus</name>
    <name type="common">Pinewood nematode worm</name>
    <name type="synonym">Aphelenchoides xylophilus</name>
    <dbReference type="NCBI Taxonomy" id="6326"/>
    <lineage>
        <taxon>Eukaryota</taxon>
        <taxon>Metazoa</taxon>
        <taxon>Ecdysozoa</taxon>
        <taxon>Nematoda</taxon>
        <taxon>Chromadorea</taxon>
        <taxon>Rhabditida</taxon>
        <taxon>Tylenchina</taxon>
        <taxon>Tylenchomorpha</taxon>
        <taxon>Aphelenchoidea</taxon>
        <taxon>Aphelenchoididae</taxon>
        <taxon>Bursaphelenchus</taxon>
    </lineage>
</organism>
<reference evidence="4" key="2">
    <citation type="submission" date="2020-08" db="EMBL/GenBank/DDBJ databases">
        <authorList>
            <person name="Kikuchi T."/>
        </authorList>
    </citation>
    <scope>NUCLEOTIDE SEQUENCE</scope>
    <source>
        <strain evidence="3">Ka4C1</strain>
    </source>
</reference>
<dbReference type="SMR" id="A0A1I7S0W3"/>
<dbReference type="Proteomes" id="UP000582659">
    <property type="component" value="Unassembled WGS sequence"/>
</dbReference>
<dbReference type="EMBL" id="CAJFCV020000001">
    <property type="protein sequence ID" value="CAG9088136.1"/>
    <property type="molecule type" value="Genomic_DNA"/>
</dbReference>
<feature type="domain" description="Mos1 transposase HTH" evidence="2">
    <location>
        <begin position="21"/>
        <end position="59"/>
    </location>
</feature>
<evidence type="ECO:0000313" key="6">
    <source>
        <dbReference type="Proteomes" id="UP000659654"/>
    </source>
</evidence>
<dbReference type="Proteomes" id="UP000659654">
    <property type="component" value="Unassembled WGS sequence"/>
</dbReference>
<dbReference type="WBParaSite" id="BXY_0663700.1">
    <property type="protein sequence ID" value="BXY_0663700.1"/>
    <property type="gene ID" value="BXY_0663700"/>
</dbReference>
<dbReference type="PANTHER" id="PTHR46060:SF1">
    <property type="entry name" value="MARINER MOS1 TRANSPOSASE-LIKE PROTEIN"/>
    <property type="match status" value="1"/>
</dbReference>
<evidence type="ECO:0000313" key="5">
    <source>
        <dbReference type="Proteomes" id="UP000095284"/>
    </source>
</evidence>
<feature type="region of interest" description="Disordered" evidence="1">
    <location>
        <begin position="115"/>
        <end position="148"/>
    </location>
</feature>
<evidence type="ECO:0000256" key="1">
    <source>
        <dbReference type="SAM" id="MobiDB-lite"/>
    </source>
</evidence>
<gene>
    <name evidence="3" type="ORF">BXYJ_LOCUS2387</name>
</gene>
<sequence length="198" mass="23218">MRRIYKPYDRVETRLLGRAHFDRGMSAQECYQALLNSHGMTAPSYASVSRWYRLFRKGNREVSDMPRAGRPRRFTDAELMEALITGQKTCGELAQELNVHPTTIGRRKKAYLERKRRQALGQNSAETSEKDEEEVEFDPEEFYDFEDRNGDENRFEEIRVVEEKNLPKKVEESGRKKSRVIVAEIINQVELDPKLFGR</sequence>
<protein>
    <submittedName>
        <fullName evidence="3">(pine wood nematode) hypothetical protein</fullName>
    </submittedName>
</protein>
<evidence type="ECO:0000259" key="2">
    <source>
        <dbReference type="Pfam" id="PF17906"/>
    </source>
</evidence>
<accession>A0A1I7S0W3</accession>